<name>A0A2K1QTH0_9PEZI</name>
<comment type="caution">
    <text evidence="1">The sequence shown here is derived from an EMBL/GenBank/DDBJ whole genome shotgun (WGS) entry which is preliminary data.</text>
</comment>
<evidence type="ECO:0000313" key="2">
    <source>
        <dbReference type="Proteomes" id="UP000243797"/>
    </source>
</evidence>
<gene>
    <name evidence="1" type="ORF">CAC42_6184</name>
</gene>
<protein>
    <submittedName>
        <fullName evidence="1">Uncharacterized protein</fullName>
    </submittedName>
</protein>
<dbReference type="InParanoid" id="A0A2K1QTH0"/>
<dbReference type="AlphaFoldDB" id="A0A2K1QTH0"/>
<sequence length="76" mass="8526">MSRHARQPGSQAPKLWLDHDITCQRWGCTCIPYLILYETAAATIPGPFTFNLNDTPLNDAFLNFDSSLKAFLILLA</sequence>
<dbReference type="EMBL" id="NKHZ01000041">
    <property type="protein sequence ID" value="PNS18367.1"/>
    <property type="molecule type" value="Genomic_DNA"/>
</dbReference>
<evidence type="ECO:0000313" key="1">
    <source>
        <dbReference type="EMBL" id="PNS18367.1"/>
    </source>
</evidence>
<keyword evidence="2" id="KW-1185">Reference proteome</keyword>
<accession>A0A2K1QTH0</accession>
<reference evidence="1 2" key="1">
    <citation type="submission" date="2017-06" db="EMBL/GenBank/DDBJ databases">
        <title>Draft genome sequence of a variant of Elsinoe murrayae.</title>
        <authorList>
            <person name="Cheng Q."/>
        </authorList>
    </citation>
    <scope>NUCLEOTIDE SEQUENCE [LARGE SCALE GENOMIC DNA]</scope>
    <source>
        <strain evidence="1 2">CQ-2017a</strain>
    </source>
</reference>
<organism evidence="1 2">
    <name type="scientific">Sphaceloma murrayae</name>
    <dbReference type="NCBI Taxonomy" id="2082308"/>
    <lineage>
        <taxon>Eukaryota</taxon>
        <taxon>Fungi</taxon>
        <taxon>Dikarya</taxon>
        <taxon>Ascomycota</taxon>
        <taxon>Pezizomycotina</taxon>
        <taxon>Dothideomycetes</taxon>
        <taxon>Dothideomycetidae</taxon>
        <taxon>Myriangiales</taxon>
        <taxon>Elsinoaceae</taxon>
        <taxon>Sphaceloma</taxon>
    </lineage>
</organism>
<dbReference type="Proteomes" id="UP000243797">
    <property type="component" value="Unassembled WGS sequence"/>
</dbReference>
<proteinExistence type="predicted"/>